<comment type="caution">
    <text evidence="1">The sequence shown here is derived from an EMBL/GenBank/DDBJ whole genome shotgun (WGS) entry which is preliminary data.</text>
</comment>
<keyword evidence="2" id="KW-1185">Reference proteome</keyword>
<dbReference type="SUPFAM" id="SSF55729">
    <property type="entry name" value="Acyl-CoA N-acyltransferases (Nat)"/>
    <property type="match status" value="1"/>
</dbReference>
<reference evidence="2" key="1">
    <citation type="journal article" date="2021" name="Syst. Appl. Microbiol.">
        <title>Roseomonas hellenica sp. nov., isolated from roots of wild-growing Alkanna tinctoria.</title>
        <authorList>
            <person name="Rat A."/>
            <person name="Naranjo H.D."/>
            <person name="Lebbe L."/>
            <person name="Cnockaert M."/>
            <person name="Krigas N."/>
            <person name="Grigoriadou K."/>
            <person name="Maloupa E."/>
            <person name="Willems A."/>
        </authorList>
    </citation>
    <scope>NUCLEOTIDE SEQUENCE [LARGE SCALE GENOMIC DNA]</scope>
    <source>
        <strain evidence="2">LMG 31159</strain>
    </source>
</reference>
<dbReference type="Gene3D" id="3.40.630.30">
    <property type="match status" value="1"/>
</dbReference>
<gene>
    <name evidence="1" type="ORF">GXW78_26815</name>
</gene>
<evidence type="ECO:0000313" key="2">
    <source>
        <dbReference type="Proteomes" id="UP000698752"/>
    </source>
</evidence>
<dbReference type="EMBL" id="JAAEDI010000045">
    <property type="protein sequence ID" value="MBR0653294.1"/>
    <property type="molecule type" value="Genomic_DNA"/>
</dbReference>
<evidence type="ECO:0008006" key="3">
    <source>
        <dbReference type="Google" id="ProtNLM"/>
    </source>
</evidence>
<evidence type="ECO:0000313" key="1">
    <source>
        <dbReference type="EMBL" id="MBR0653294.1"/>
    </source>
</evidence>
<dbReference type="InterPro" id="IPR016181">
    <property type="entry name" value="Acyl_CoA_acyltransferase"/>
</dbReference>
<protein>
    <recommendedName>
        <fullName evidence="3">N-acetyltransferase domain-containing protein</fullName>
    </recommendedName>
</protein>
<dbReference type="RefSeq" id="WP_211872000.1">
    <property type="nucleotide sequence ID" value="NZ_JAAEDI010000045.1"/>
</dbReference>
<dbReference type="Proteomes" id="UP000698752">
    <property type="component" value="Unassembled WGS sequence"/>
</dbReference>
<proteinExistence type="predicted"/>
<accession>A0ABS5EQK0</accession>
<name>A0ABS5EQK0_9PROT</name>
<organism evidence="1 2">
    <name type="scientific">Neoroseomonas terrae</name>
    <dbReference type="NCBI Taxonomy" id="424799"/>
    <lineage>
        <taxon>Bacteria</taxon>
        <taxon>Pseudomonadati</taxon>
        <taxon>Pseudomonadota</taxon>
        <taxon>Alphaproteobacteria</taxon>
        <taxon>Acetobacterales</taxon>
        <taxon>Acetobacteraceae</taxon>
        <taxon>Neoroseomonas</taxon>
    </lineage>
</organism>
<sequence length="151" mass="16997">MLMLDTARERHLDGFTIDARQASLFQGDAFDTLHRLVTGGAAIAARWHGQVIGFGGLAQYWQGRAAAWCFLRSDIPRKAWVPLTRAVRESLAASGIVRIEADIRHGIEPAHRWARLLGFEHEGKMPHFWSDGATYHRYARLKPWVPLEAAA</sequence>